<evidence type="ECO:0000313" key="3">
    <source>
        <dbReference type="Proteomes" id="UP001597051"/>
    </source>
</evidence>
<dbReference type="RefSeq" id="WP_379819071.1">
    <property type="nucleotide sequence ID" value="NZ_JBHTIZ010000017.1"/>
</dbReference>
<keyword evidence="3" id="KW-1185">Reference proteome</keyword>
<dbReference type="NCBIfam" id="NF033708">
    <property type="entry name" value="T9SS_Cterm_ChiA"/>
    <property type="match status" value="1"/>
</dbReference>
<dbReference type="EMBL" id="JBHTIZ010000017">
    <property type="protein sequence ID" value="MFD0984270.1"/>
    <property type="molecule type" value="Genomic_DNA"/>
</dbReference>
<evidence type="ECO:0000259" key="1">
    <source>
        <dbReference type="PROSITE" id="PS50835"/>
    </source>
</evidence>
<feature type="domain" description="Ig-like" evidence="1">
    <location>
        <begin position="391"/>
        <end position="481"/>
    </location>
</feature>
<sequence length="2380" mass="244726">VITFNQNPTTATNGSTQTICTSGTATLSGNNPSIGTGAWTVVSGPSTSSAQFASTSVFNTVFTPAGGAGSYLVRWTISNSPCTASTADATITVTTSSGGTATASLSSVCLGDSTSISLTGHSGTIQWQRSENSGTSWTSISGATSSTYTTPSLNVATSYRAVVTNGSCASANSTVAAVSISEANQSNAGNATYNTTWSNGQNDSTTGFGAWTLSATGGAGFFSSGSSDVNNANTRSWGMYAGGTGGGNVASATRTVSMGMGNKIAFSMDNGSITSGGTIGFGLQNASGQNLMELYFVGGNTFYTLNDNAGANATSLGYTTGGLDITVTYTAVNTYSVTITGKGGSTVTYTSRTFSTQGGGQLPAQIRFFNAGAGSGGSFDLFFNSLSINNPVITTQPATGTQSYCIGATPTNLTVAASGSGLSYQWFSNIAASNAGGTNLGSSSGAQTATYTPQNSTANTLYYYCVVTGGCSSTLVTSNVSGAITVKALPTPTFTVEPGATACATNDVSYTTQSGQTNYIWTVPGVLNTDYSITSGGVGTGSNTVTLKWLTTGSKTVTINYTTNGCTATSATSSTATTISAAPAPTFTAQPGATVCASTDVTYTTQSGQTNYVWTVPGVLNTDYSITSGSIGTGSNTVTLKWLTIGSKTVTINYTTSGCTAGTATSSTATTVSALPTPTFTAQPGAAACLGTDVTYTTQSGQTNYIWTVPGVLSTDYSITSGGIGTSSNTVTLKWLTSGSKTITINYTTSGCTAASATSSTATTVSATAPTAVAGPDISQCNSGAFTMAANAASPGTGTWTVVSGTAIITSANSTTSTITGVPFDTSATLRWTITNSPCSPTQDDIVVTNSSTNTWIGGTSTDWNTGANWCGGVPTSGSNVVIPSGTSFSPSIYQTANAVANSVNIANGASLSMSNAYALSITSGGSITTNSSGTFTAGDGTVNFIGSGTITGTVAFYNVNLSGLVAFSNAVTVNNRLRIATGGAVTTNSPTYGSGSLLQYFVGASYNRSLEWTSATSGAGYPANVQISTNSTNTTLNMLTTSAQCSGNLTIDSGNTLNTTSNILTVVGNVLINGTMSLGGDVYTRGNWTVGASGTQANNTKAVFFTAATGDQMVAKTGGGTVFFDYLIIDKVTSGNVVIESTTNITLNTATGQVLQLNNAGGLDLNGRALTFNNSGGAIYVNGARNIISTPSSPNGTIEINQYKVIQNNSGTGTLNLGPTVTVNLNTNGNLDFGSNITTVNGILSINSNTNCFVNTNPPIYSTTSTLIYNTGSNRNRSVEWNATSGAGYPNNMIVQNNTTLNVKNGDNSYKKIAGSLTITTGSSFVITDLTTTTPSAIDITGVGVEIVGDILNNGTITLNGTTDTRLKGFNFVNGYSNNTATTTLSGSAGGDIEVKGDFTDNAIFTVSQRAIFFTGTATQNVSGTASSPFNIDYMVVAKASGSGPVLLNKDLLVGGPLTGSVITFVSTADIIDLNGFTLTVGSSGVTNSIAGSGSFKGSGSSNLVINGVGDIGTIYFDQTTPGTTNVLNNLTVNRTSTGGGFSLGNDVNISNQLTLTNGTINLASANMTLGSSAPAISVASPSATNMIIASGTGELRKTFSTAGSYTFPIGDNVGTSEYSPATLTFSGNPSGYAGVRVQDAKHPNINSGIVDFISRYWPVSSTISSSSCTASFTYLASDENGTVANYFGGRYLNPDWYCLSDVDDTNRVISSTVGAFGDFTIYTPPAMTSALTTSAATICANTSTNLQVAIGGGDAPYTVGPYTVVYNDSVLATNITVNSYTSGANISVSPTAATTYTLVSVTSSKACSSVASDTKTVTIGGTSTYVSSAWSPSAPTATSTAVIDGLGVGDNYNVAADITACSLHVKNGAIVTIPSTFKITLSGALTVESGSSFILENDSNLVQTGGTTNPNSGSIQVNRNSSSLYLLDYTLWSSPVENQNLYSFSPRTLGNRFYVFDTPTNLYNPIASSNNFTVAKGYLIRVPKNFSSTTPAIYEGLFTGKPNSGTINFALSNQGPTIYSNPPLNTIVDVPATAAVKGFNAVGNPYPSQINVHNFIDANISNITGTLYFWRKKNDQTQPSYSTLTKLGYVANSAPGGGTSNTSNYFNTSNNAANTWVINVGQGFIVQATAATDLVFTNAMRRGVNNSNQFFRTSNKTTIDDSGYKLNLTRKDGFFSQMLVKYSSDYTLGVDRGIDGSNINSEEYMCSSIDGVAYAIQGRPEFTLTDIVPLQYKVATAAEYSISIEQFDGLFGTQDVYIKDKLTNFIHNLKTGPYTFVSEPGTFTDRFEVVYENPLSTSDTKFNQNSVLVYKQSQEVVINTGTVQMSNVKIYDIRGRLLVSKSNINASQVKMYAGSTQQVLIVKITSDTNGVVTKKVIN</sequence>
<organism evidence="2 3">
    <name type="scientific">Flavobacterium myungsuense</name>
    <dbReference type="NCBI Taxonomy" id="651823"/>
    <lineage>
        <taxon>Bacteria</taxon>
        <taxon>Pseudomonadati</taxon>
        <taxon>Bacteroidota</taxon>
        <taxon>Flavobacteriia</taxon>
        <taxon>Flavobacteriales</taxon>
        <taxon>Flavobacteriaceae</taxon>
        <taxon>Flavobacterium</taxon>
    </lineage>
</organism>
<dbReference type="Gene3D" id="2.60.40.2700">
    <property type="match status" value="1"/>
</dbReference>
<accession>A0ABW3J1E9</accession>
<evidence type="ECO:0000313" key="2">
    <source>
        <dbReference type="EMBL" id="MFD0984270.1"/>
    </source>
</evidence>
<proteinExistence type="predicted"/>
<dbReference type="PROSITE" id="PS50835">
    <property type="entry name" value="IG_LIKE"/>
    <property type="match status" value="1"/>
</dbReference>
<dbReference type="InterPro" id="IPR007110">
    <property type="entry name" value="Ig-like_dom"/>
</dbReference>
<feature type="non-terminal residue" evidence="2">
    <location>
        <position position="1"/>
    </location>
</feature>
<dbReference type="Proteomes" id="UP001597051">
    <property type="component" value="Unassembled WGS sequence"/>
</dbReference>
<name>A0ABW3J1E9_9FLAO</name>
<protein>
    <submittedName>
        <fullName evidence="2">T9SS sorting signal type C domain-containing protein</fullName>
    </submittedName>
</protein>
<gene>
    <name evidence="2" type="ORF">ACFQ0S_07240</name>
</gene>
<reference evidence="3" key="1">
    <citation type="journal article" date="2019" name="Int. J. Syst. Evol. Microbiol.">
        <title>The Global Catalogue of Microorganisms (GCM) 10K type strain sequencing project: providing services to taxonomists for standard genome sequencing and annotation.</title>
        <authorList>
            <consortium name="The Broad Institute Genomics Platform"/>
            <consortium name="The Broad Institute Genome Sequencing Center for Infectious Disease"/>
            <person name="Wu L."/>
            <person name="Ma J."/>
        </authorList>
    </citation>
    <scope>NUCLEOTIDE SEQUENCE [LARGE SCALE GENOMIC DNA]</scope>
    <source>
        <strain evidence="3">CECT 7649</strain>
    </source>
</reference>
<comment type="caution">
    <text evidence="2">The sequence shown here is derived from an EMBL/GenBank/DDBJ whole genome shotgun (WGS) entry which is preliminary data.</text>
</comment>